<comment type="subcellular location">
    <subcellularLocation>
        <location evidence="3">Endoplasmic reticulum lumen</location>
    </subcellularLocation>
</comment>
<dbReference type="InterPro" id="IPR045054">
    <property type="entry name" value="P4HA-like"/>
</dbReference>
<keyword evidence="10" id="KW-0408">Iron</keyword>
<comment type="caution">
    <text evidence="13">The sequence shown here is derived from an EMBL/GenBank/DDBJ whole genome shotgun (WGS) entry which is preliminary data.</text>
</comment>
<dbReference type="EC" id="1.14.11.2" evidence="5"/>
<evidence type="ECO:0000256" key="11">
    <source>
        <dbReference type="SAM" id="MobiDB-lite"/>
    </source>
</evidence>
<organism evidence="13 14">
    <name type="scientific">Allacma fusca</name>
    <dbReference type="NCBI Taxonomy" id="39272"/>
    <lineage>
        <taxon>Eukaryota</taxon>
        <taxon>Metazoa</taxon>
        <taxon>Ecdysozoa</taxon>
        <taxon>Arthropoda</taxon>
        <taxon>Hexapoda</taxon>
        <taxon>Collembola</taxon>
        <taxon>Symphypleona</taxon>
        <taxon>Sminthuridae</taxon>
        <taxon>Allacma</taxon>
    </lineage>
</organism>
<dbReference type="Pfam" id="PF08336">
    <property type="entry name" value="P4Ha_N"/>
    <property type="match status" value="1"/>
</dbReference>
<dbReference type="InterPro" id="IPR005123">
    <property type="entry name" value="Oxoglu/Fe-dep_dioxygenase_dom"/>
</dbReference>
<dbReference type="PANTHER" id="PTHR10869">
    <property type="entry name" value="PROLYL 4-HYDROXYLASE ALPHA SUBUNIT"/>
    <property type="match status" value="1"/>
</dbReference>
<evidence type="ECO:0000256" key="8">
    <source>
        <dbReference type="ARBA" id="ARBA00022964"/>
    </source>
</evidence>
<dbReference type="GO" id="GO:0005506">
    <property type="term" value="F:iron ion binding"/>
    <property type="evidence" value="ECO:0007669"/>
    <property type="project" value="InterPro"/>
</dbReference>
<evidence type="ECO:0000256" key="2">
    <source>
        <dbReference type="ARBA" id="ARBA00002035"/>
    </source>
</evidence>
<dbReference type="EMBL" id="CAJVCH010538867">
    <property type="protein sequence ID" value="CAG7826179.1"/>
    <property type="molecule type" value="Genomic_DNA"/>
</dbReference>
<proteinExistence type="inferred from homology"/>
<evidence type="ECO:0000256" key="5">
    <source>
        <dbReference type="ARBA" id="ARBA00012269"/>
    </source>
</evidence>
<evidence type="ECO:0000256" key="4">
    <source>
        <dbReference type="ARBA" id="ARBA00006511"/>
    </source>
</evidence>
<evidence type="ECO:0000256" key="9">
    <source>
        <dbReference type="ARBA" id="ARBA00023002"/>
    </source>
</evidence>
<sequence>MEMAELEENTTSVTTSTDNGEAEDILPSPSPNDTKNDDEAKTLIVPEEVKQDLSEINMHKADEPTTTPETEKLPIKANSWLKVYAQHQLWKDLLLSLTIACCYYIFQTRLGILNYMPGVPASFKLTNQLREPASTHYLIPSSPFDLQLLAQQEQIGYTAIKNCQNKLMNPISAHNYTGGYYLAITNQYLLDYETSSHPIFKKNFTLGPESVAGNPMASFRMLDRFVSLLPLLHTKQYPCDEFKTFGVKMIRIIRWPNEKDVEENIIRILRLQHVYNFKTNDVAQGILANISTEITISPWQSYQFGLIALKHMKYYLAVQWLEHAMNGNGSTRRGTSFYRQVQKTLNEAIIKHDSTWNQSIALTTQYHFSERLVPPGTPKNQDLTKTYKVSETNRNFLVHVYRNELEHFFSFEINYWATCSGEDLRPLWMTSNLFCWLESKNHPTWTIRPLKMELLSLEPDIIQVYDILNDSLIEATLAQTRPNMVSSKVVDRYDPKLSQISTTRTSRQSWLSDWYDPQFSYFSKTVERITGLVATTQTSSEKLQVLSYSFGGHYYPHVDALRNNLTYGLENGDRILTFMYYLSDVQAGGYTSFTAVGVAARPVKGSAVFWFNLFTNGETDEPISQHGGCPVIFGRKTAANKWVRLMDQFQVRKCSAFDKDTEILHRAKINGYVRVDTNIA</sequence>
<comment type="function">
    <text evidence="2">Catalyzes the post-translational formation of 4-hydroxyproline in -Xaa-Pro-Gly- sequences in collagens and other proteins.</text>
</comment>
<dbReference type="Pfam" id="PF13640">
    <property type="entry name" value="2OG-FeII_Oxy_3"/>
    <property type="match status" value="1"/>
</dbReference>
<dbReference type="GO" id="GO:0004656">
    <property type="term" value="F:procollagen-proline 4-dioxygenase activity"/>
    <property type="evidence" value="ECO:0007669"/>
    <property type="project" value="UniProtKB-EC"/>
</dbReference>
<feature type="region of interest" description="Disordered" evidence="11">
    <location>
        <begin position="1"/>
        <end position="41"/>
    </location>
</feature>
<dbReference type="GO" id="GO:0005788">
    <property type="term" value="C:endoplasmic reticulum lumen"/>
    <property type="evidence" value="ECO:0007669"/>
    <property type="project" value="UniProtKB-SubCell"/>
</dbReference>
<comment type="cofactor">
    <cofactor evidence="1">
        <name>L-ascorbate</name>
        <dbReference type="ChEBI" id="CHEBI:38290"/>
    </cofactor>
</comment>
<evidence type="ECO:0000313" key="13">
    <source>
        <dbReference type="EMBL" id="CAG7826179.1"/>
    </source>
</evidence>
<protein>
    <recommendedName>
        <fullName evidence="5">procollagen-proline 4-dioxygenase</fullName>
        <ecNumber evidence="5">1.14.11.2</ecNumber>
    </recommendedName>
</protein>
<dbReference type="SMART" id="SM00702">
    <property type="entry name" value="P4Hc"/>
    <property type="match status" value="1"/>
</dbReference>
<dbReference type="InterPro" id="IPR013547">
    <property type="entry name" value="P4H_N"/>
</dbReference>
<keyword evidence="6" id="KW-0479">Metal-binding</keyword>
<evidence type="ECO:0000256" key="6">
    <source>
        <dbReference type="ARBA" id="ARBA00022723"/>
    </source>
</evidence>
<dbReference type="PANTHER" id="PTHR10869:SF244">
    <property type="entry name" value="PROLYL 4-HYDROXYLASE SUBUNIT ALPHA-2"/>
    <property type="match status" value="1"/>
</dbReference>
<gene>
    <name evidence="13" type="ORF">AFUS01_LOCUS36246</name>
</gene>
<dbReference type="GO" id="GO:0031418">
    <property type="term" value="F:L-ascorbic acid binding"/>
    <property type="evidence" value="ECO:0007669"/>
    <property type="project" value="UniProtKB-KW"/>
</dbReference>
<evidence type="ECO:0000313" key="14">
    <source>
        <dbReference type="Proteomes" id="UP000708208"/>
    </source>
</evidence>
<dbReference type="OrthoDB" id="420380at2759"/>
<accession>A0A8J2KZG6</accession>
<evidence type="ECO:0000256" key="3">
    <source>
        <dbReference type="ARBA" id="ARBA00004319"/>
    </source>
</evidence>
<name>A0A8J2KZG6_9HEXA</name>
<dbReference type="InterPro" id="IPR006620">
    <property type="entry name" value="Pro_4_hyd_alph"/>
</dbReference>
<comment type="similarity">
    <text evidence="4">Belongs to the P4HA family.</text>
</comment>
<keyword evidence="9" id="KW-0560">Oxidoreductase</keyword>
<dbReference type="AlphaFoldDB" id="A0A8J2KZG6"/>
<keyword evidence="8" id="KW-0223">Dioxygenase</keyword>
<dbReference type="Proteomes" id="UP000708208">
    <property type="component" value="Unassembled WGS sequence"/>
</dbReference>
<dbReference type="InterPro" id="IPR044862">
    <property type="entry name" value="Pro_4_hyd_alph_FE2OG_OXY"/>
</dbReference>
<feature type="domain" description="Fe2OG dioxygenase" evidence="12">
    <location>
        <begin position="539"/>
        <end position="645"/>
    </location>
</feature>
<evidence type="ECO:0000256" key="1">
    <source>
        <dbReference type="ARBA" id="ARBA00001961"/>
    </source>
</evidence>
<keyword evidence="7" id="KW-0847">Vitamin C</keyword>
<keyword evidence="14" id="KW-1185">Reference proteome</keyword>
<evidence type="ECO:0000256" key="10">
    <source>
        <dbReference type="ARBA" id="ARBA00023004"/>
    </source>
</evidence>
<feature type="compositionally biased region" description="Polar residues" evidence="11">
    <location>
        <begin position="9"/>
        <end position="19"/>
    </location>
</feature>
<dbReference type="PROSITE" id="PS51471">
    <property type="entry name" value="FE2OG_OXY"/>
    <property type="match status" value="1"/>
</dbReference>
<evidence type="ECO:0000259" key="12">
    <source>
        <dbReference type="PROSITE" id="PS51471"/>
    </source>
</evidence>
<evidence type="ECO:0000256" key="7">
    <source>
        <dbReference type="ARBA" id="ARBA00022896"/>
    </source>
</evidence>
<reference evidence="13" key="1">
    <citation type="submission" date="2021-06" db="EMBL/GenBank/DDBJ databases">
        <authorList>
            <person name="Hodson N. C."/>
            <person name="Mongue J. A."/>
            <person name="Jaron S. K."/>
        </authorList>
    </citation>
    <scope>NUCLEOTIDE SEQUENCE</scope>
</reference>